<dbReference type="AlphaFoldDB" id="A0A7X0NPH2"/>
<name>A0A7X0NPH2_9ACTN</name>
<accession>A0A7X0NPH2</accession>
<proteinExistence type="predicted"/>
<evidence type="ECO:0000256" key="1">
    <source>
        <dbReference type="SAM" id="MobiDB-lite"/>
    </source>
</evidence>
<feature type="region of interest" description="Disordered" evidence="1">
    <location>
        <begin position="1"/>
        <end position="39"/>
    </location>
</feature>
<organism evidence="2 3">
    <name type="scientific">Nonomuraea rubra</name>
    <dbReference type="NCBI Taxonomy" id="46180"/>
    <lineage>
        <taxon>Bacteria</taxon>
        <taxon>Bacillati</taxon>
        <taxon>Actinomycetota</taxon>
        <taxon>Actinomycetes</taxon>
        <taxon>Streptosporangiales</taxon>
        <taxon>Streptosporangiaceae</taxon>
        <taxon>Nonomuraea</taxon>
    </lineage>
</organism>
<evidence type="ECO:0000313" key="3">
    <source>
        <dbReference type="Proteomes" id="UP000565579"/>
    </source>
</evidence>
<evidence type="ECO:0000313" key="2">
    <source>
        <dbReference type="EMBL" id="MBB6547181.1"/>
    </source>
</evidence>
<gene>
    <name evidence="2" type="ORF">HD593_001976</name>
</gene>
<keyword evidence="3" id="KW-1185">Reference proteome</keyword>
<protein>
    <submittedName>
        <fullName evidence="2">Uncharacterized protein</fullName>
    </submittedName>
</protein>
<reference evidence="2 3" key="1">
    <citation type="submission" date="2020-08" db="EMBL/GenBank/DDBJ databases">
        <title>Sequencing the genomes of 1000 actinobacteria strains.</title>
        <authorList>
            <person name="Klenk H.-P."/>
        </authorList>
    </citation>
    <scope>NUCLEOTIDE SEQUENCE [LARGE SCALE GENOMIC DNA]</scope>
    <source>
        <strain evidence="2 3">DSM 43768</strain>
    </source>
</reference>
<sequence>MSIPYLAQPGQQQKLEWLGGGRESAHHPISRGPQNEPHP</sequence>
<dbReference type="Proteomes" id="UP000565579">
    <property type="component" value="Unassembled WGS sequence"/>
</dbReference>
<comment type="caution">
    <text evidence="2">The sequence shown here is derived from an EMBL/GenBank/DDBJ whole genome shotgun (WGS) entry which is preliminary data.</text>
</comment>
<dbReference type="EMBL" id="JACHMI010000001">
    <property type="protein sequence ID" value="MBB6547181.1"/>
    <property type="molecule type" value="Genomic_DNA"/>
</dbReference>